<dbReference type="InterPro" id="IPR042216">
    <property type="entry name" value="MitoNEET_CISD"/>
</dbReference>
<organism evidence="6">
    <name type="scientific">marine metagenome</name>
    <dbReference type="NCBI Taxonomy" id="408172"/>
    <lineage>
        <taxon>unclassified sequences</taxon>
        <taxon>metagenomes</taxon>
        <taxon>ecological metagenomes</taxon>
    </lineage>
</organism>
<dbReference type="AlphaFoldDB" id="A0A381THR9"/>
<dbReference type="GO" id="GO:0051537">
    <property type="term" value="F:2 iron, 2 sulfur cluster binding"/>
    <property type="evidence" value="ECO:0007669"/>
    <property type="project" value="UniProtKB-KW"/>
</dbReference>
<dbReference type="GO" id="GO:0005737">
    <property type="term" value="C:cytoplasm"/>
    <property type="evidence" value="ECO:0007669"/>
    <property type="project" value="UniProtKB-ARBA"/>
</dbReference>
<feature type="domain" description="Iron-binding zinc finger CDGSH type" evidence="5">
    <location>
        <begin position="25"/>
        <end position="60"/>
    </location>
</feature>
<evidence type="ECO:0000259" key="5">
    <source>
        <dbReference type="SMART" id="SM00704"/>
    </source>
</evidence>
<dbReference type="InterPro" id="IPR018967">
    <property type="entry name" value="FeS-contain_CDGSH-typ"/>
</dbReference>
<dbReference type="GO" id="GO:0046872">
    <property type="term" value="F:metal ion binding"/>
    <property type="evidence" value="ECO:0007669"/>
    <property type="project" value="UniProtKB-KW"/>
</dbReference>
<evidence type="ECO:0000256" key="4">
    <source>
        <dbReference type="ARBA" id="ARBA00023014"/>
    </source>
</evidence>
<dbReference type="SMART" id="SM00704">
    <property type="entry name" value="ZnF_CDGSH"/>
    <property type="match status" value="1"/>
</dbReference>
<protein>
    <recommendedName>
        <fullName evidence="5">Iron-binding zinc finger CDGSH type domain-containing protein</fullName>
    </recommendedName>
</protein>
<keyword evidence="1" id="KW-0001">2Fe-2S</keyword>
<sequence>MAEATITPGDDGPYHVQGDFVLIDGSGSRLEITDEAWLCRCGQSDDKPFCNGAHNNCGFADSSRVSK</sequence>
<gene>
    <name evidence="6" type="ORF">METZ01_LOCUS68158</name>
</gene>
<keyword evidence="3" id="KW-0408">Iron</keyword>
<dbReference type="EMBL" id="UINC01004570">
    <property type="protein sequence ID" value="SVA15304.1"/>
    <property type="molecule type" value="Genomic_DNA"/>
</dbReference>
<reference evidence="6" key="1">
    <citation type="submission" date="2018-05" db="EMBL/GenBank/DDBJ databases">
        <authorList>
            <person name="Lanie J.A."/>
            <person name="Ng W.-L."/>
            <person name="Kazmierczak K.M."/>
            <person name="Andrzejewski T.M."/>
            <person name="Davidsen T.M."/>
            <person name="Wayne K.J."/>
            <person name="Tettelin H."/>
            <person name="Glass J.I."/>
            <person name="Rusch D."/>
            <person name="Podicherti R."/>
            <person name="Tsui H.-C.T."/>
            <person name="Winkler M.E."/>
        </authorList>
    </citation>
    <scope>NUCLEOTIDE SEQUENCE</scope>
</reference>
<accession>A0A381THR9</accession>
<evidence type="ECO:0000256" key="3">
    <source>
        <dbReference type="ARBA" id="ARBA00023004"/>
    </source>
</evidence>
<name>A0A381THR9_9ZZZZ</name>
<evidence type="ECO:0000256" key="2">
    <source>
        <dbReference type="ARBA" id="ARBA00022723"/>
    </source>
</evidence>
<evidence type="ECO:0000313" key="6">
    <source>
        <dbReference type="EMBL" id="SVA15304.1"/>
    </source>
</evidence>
<evidence type="ECO:0000256" key="1">
    <source>
        <dbReference type="ARBA" id="ARBA00022714"/>
    </source>
</evidence>
<keyword evidence="2" id="KW-0479">Metal-binding</keyword>
<dbReference type="Pfam" id="PF09360">
    <property type="entry name" value="zf-CDGSH"/>
    <property type="match status" value="1"/>
</dbReference>
<proteinExistence type="predicted"/>
<dbReference type="Gene3D" id="3.40.5.90">
    <property type="entry name" value="CDGSH iron-sulfur domain, mitoNEET-type"/>
    <property type="match status" value="1"/>
</dbReference>
<keyword evidence="4" id="KW-0411">Iron-sulfur</keyword>